<dbReference type="Proteomes" id="UP001527099">
    <property type="component" value="Unassembled WGS sequence"/>
</dbReference>
<name>A0ABT4GA42_9BACL</name>
<evidence type="ECO:0000259" key="1">
    <source>
        <dbReference type="PROSITE" id="PS51186"/>
    </source>
</evidence>
<dbReference type="InterPro" id="IPR016181">
    <property type="entry name" value="Acyl_CoA_acyltransferase"/>
</dbReference>
<sequence length="158" mass="18954">MPTITKRPFDQEFQTILSELQSGYHAGELSKKESSELPNDVYLIEVDNTMVGYAVVWEYTSAKQLIQKAEKDYFNDDEKYLEQDFYIDIKNKIDYIFIEALDVLKEFERKGYAAFFMDWLKLTYPNKKMYVYSLEKSRNFWYKQGFEVVGHTVWMSYN</sequence>
<gene>
    <name evidence="2" type="ORF">M5X19_09060</name>
</gene>
<proteinExistence type="predicted"/>
<keyword evidence="3" id="KW-1185">Reference proteome</keyword>
<accession>A0ABT4GA42</accession>
<evidence type="ECO:0000313" key="2">
    <source>
        <dbReference type="EMBL" id="MCY9693043.1"/>
    </source>
</evidence>
<dbReference type="SUPFAM" id="SSF55729">
    <property type="entry name" value="Acyl-CoA N-acyltransferases (Nat)"/>
    <property type="match status" value="1"/>
</dbReference>
<dbReference type="PROSITE" id="PS51186">
    <property type="entry name" value="GNAT"/>
    <property type="match status" value="1"/>
</dbReference>
<comment type="caution">
    <text evidence="2">The sequence shown here is derived from an EMBL/GenBank/DDBJ whole genome shotgun (WGS) entry which is preliminary data.</text>
</comment>
<organism evidence="2 3">
    <name type="scientific">Paenibacillus alginolyticus</name>
    <dbReference type="NCBI Taxonomy" id="59839"/>
    <lineage>
        <taxon>Bacteria</taxon>
        <taxon>Bacillati</taxon>
        <taxon>Bacillota</taxon>
        <taxon>Bacilli</taxon>
        <taxon>Bacillales</taxon>
        <taxon>Paenibacillaceae</taxon>
        <taxon>Paenibacillus</taxon>
    </lineage>
</organism>
<protein>
    <submittedName>
        <fullName evidence="2">GCN5 family acetyltransferase</fullName>
    </submittedName>
</protein>
<dbReference type="EMBL" id="JAMDMX010000026">
    <property type="protein sequence ID" value="MCY9693043.1"/>
    <property type="molecule type" value="Genomic_DNA"/>
</dbReference>
<dbReference type="InterPro" id="IPR000182">
    <property type="entry name" value="GNAT_dom"/>
</dbReference>
<dbReference type="RefSeq" id="WP_268614591.1">
    <property type="nucleotide sequence ID" value="NZ_JAMDMX010000026.1"/>
</dbReference>
<dbReference type="Gene3D" id="3.40.630.30">
    <property type="match status" value="1"/>
</dbReference>
<feature type="domain" description="N-acetyltransferase" evidence="1">
    <location>
        <begin position="4"/>
        <end position="158"/>
    </location>
</feature>
<evidence type="ECO:0000313" key="3">
    <source>
        <dbReference type="Proteomes" id="UP001527099"/>
    </source>
</evidence>
<reference evidence="2 3" key="1">
    <citation type="submission" date="2022-05" db="EMBL/GenBank/DDBJ databases">
        <title>Genome Sequencing of Bee-Associated Microbes.</title>
        <authorList>
            <person name="Dunlap C."/>
        </authorList>
    </citation>
    <scope>NUCLEOTIDE SEQUENCE [LARGE SCALE GENOMIC DNA]</scope>
    <source>
        <strain evidence="2 3">NRRL B-14421</strain>
    </source>
</reference>